<dbReference type="Proteomes" id="UP000886886">
    <property type="component" value="Unassembled WGS sequence"/>
</dbReference>
<protein>
    <submittedName>
        <fullName evidence="1">Uncharacterized protein</fullName>
    </submittedName>
</protein>
<organism evidence="1 2">
    <name type="scientific">Candidatus Limivivens merdigallinarum</name>
    <dbReference type="NCBI Taxonomy" id="2840859"/>
    <lineage>
        <taxon>Bacteria</taxon>
        <taxon>Bacillati</taxon>
        <taxon>Bacillota</taxon>
        <taxon>Clostridia</taxon>
        <taxon>Lachnospirales</taxon>
        <taxon>Lachnospiraceae</taxon>
        <taxon>Lachnospiraceae incertae sedis</taxon>
        <taxon>Candidatus Limivivens</taxon>
    </lineage>
</organism>
<name>A0A9D1D0A6_9FIRM</name>
<reference evidence="1" key="2">
    <citation type="journal article" date="2021" name="PeerJ">
        <title>Extensive microbial diversity within the chicken gut microbiome revealed by metagenomics and culture.</title>
        <authorList>
            <person name="Gilroy R."/>
            <person name="Ravi A."/>
            <person name="Getino M."/>
            <person name="Pursley I."/>
            <person name="Horton D.L."/>
            <person name="Alikhan N.F."/>
            <person name="Baker D."/>
            <person name="Gharbi K."/>
            <person name="Hall N."/>
            <person name="Watson M."/>
            <person name="Adriaenssens E.M."/>
            <person name="Foster-Nyarko E."/>
            <person name="Jarju S."/>
            <person name="Secka A."/>
            <person name="Antonio M."/>
            <person name="Oren A."/>
            <person name="Chaudhuri R.R."/>
            <person name="La Ragione R."/>
            <person name="Hildebrand F."/>
            <person name="Pallen M.J."/>
        </authorList>
    </citation>
    <scope>NUCLEOTIDE SEQUENCE</scope>
    <source>
        <strain evidence="1">ChiSjej3B21-11622</strain>
    </source>
</reference>
<dbReference type="AlphaFoldDB" id="A0A9D1D0A6"/>
<gene>
    <name evidence="1" type="ORF">IAB26_04620</name>
</gene>
<evidence type="ECO:0000313" key="1">
    <source>
        <dbReference type="EMBL" id="HIQ95827.1"/>
    </source>
</evidence>
<evidence type="ECO:0000313" key="2">
    <source>
        <dbReference type="Proteomes" id="UP000886886"/>
    </source>
</evidence>
<comment type="caution">
    <text evidence="1">The sequence shown here is derived from an EMBL/GenBank/DDBJ whole genome shotgun (WGS) entry which is preliminary data.</text>
</comment>
<dbReference type="EMBL" id="DVFT01000070">
    <property type="protein sequence ID" value="HIQ95827.1"/>
    <property type="molecule type" value="Genomic_DNA"/>
</dbReference>
<reference evidence="1" key="1">
    <citation type="submission" date="2020-10" db="EMBL/GenBank/DDBJ databases">
        <authorList>
            <person name="Gilroy R."/>
        </authorList>
    </citation>
    <scope>NUCLEOTIDE SEQUENCE</scope>
    <source>
        <strain evidence="1">ChiSjej3B21-11622</strain>
    </source>
</reference>
<proteinExistence type="predicted"/>
<sequence>MSAIWVMRILLAGFVLAGILTLWTCAAAAGRADRAMKQYWDRQKKEEEEEELM</sequence>
<accession>A0A9D1D0A6</accession>